<dbReference type="EMBL" id="FOGI01000003">
    <property type="protein sequence ID" value="SER44550.1"/>
    <property type="molecule type" value="Genomic_DNA"/>
</dbReference>
<keyword evidence="10" id="KW-1185">Reference proteome</keyword>
<dbReference type="Pfam" id="PF04542">
    <property type="entry name" value="Sigma70_r2"/>
    <property type="match status" value="1"/>
</dbReference>
<dbReference type="InterPro" id="IPR039425">
    <property type="entry name" value="RNA_pol_sigma-70-like"/>
</dbReference>
<dbReference type="SUPFAM" id="SSF88946">
    <property type="entry name" value="Sigma2 domain of RNA polymerase sigma factors"/>
    <property type="match status" value="1"/>
</dbReference>
<evidence type="ECO:0000313" key="10">
    <source>
        <dbReference type="Proteomes" id="UP000199051"/>
    </source>
</evidence>
<dbReference type="AlphaFoldDB" id="A0A1H9P8M8"/>
<evidence type="ECO:0000259" key="8">
    <source>
        <dbReference type="Pfam" id="PF04545"/>
    </source>
</evidence>
<evidence type="ECO:0000256" key="1">
    <source>
        <dbReference type="ARBA" id="ARBA00010641"/>
    </source>
</evidence>
<keyword evidence="4" id="KW-0238">DNA-binding</keyword>
<evidence type="ECO:0000313" key="9">
    <source>
        <dbReference type="EMBL" id="SER44550.1"/>
    </source>
</evidence>
<evidence type="ECO:0000256" key="4">
    <source>
        <dbReference type="ARBA" id="ARBA00023125"/>
    </source>
</evidence>
<keyword evidence="5" id="KW-0804">Transcription</keyword>
<dbReference type="GO" id="GO:0006352">
    <property type="term" value="P:DNA-templated transcription initiation"/>
    <property type="evidence" value="ECO:0007669"/>
    <property type="project" value="InterPro"/>
</dbReference>
<dbReference type="InterPro" id="IPR013325">
    <property type="entry name" value="RNA_pol_sigma_r2"/>
</dbReference>
<evidence type="ECO:0000256" key="2">
    <source>
        <dbReference type="ARBA" id="ARBA00023015"/>
    </source>
</evidence>
<keyword evidence="3" id="KW-0731">Sigma factor</keyword>
<evidence type="ECO:0000256" key="5">
    <source>
        <dbReference type="ARBA" id="ARBA00023163"/>
    </source>
</evidence>
<feature type="domain" description="RNA polymerase sigma-70 region 2" evidence="7">
    <location>
        <begin position="65"/>
        <end position="132"/>
    </location>
</feature>
<dbReference type="NCBIfam" id="TIGR02937">
    <property type="entry name" value="sigma70-ECF"/>
    <property type="match status" value="1"/>
</dbReference>
<dbReference type="RefSeq" id="WP_092775773.1">
    <property type="nucleotide sequence ID" value="NZ_FOGI01000003.1"/>
</dbReference>
<dbReference type="NCBIfam" id="NF007230">
    <property type="entry name" value="PRK09648.1"/>
    <property type="match status" value="1"/>
</dbReference>
<dbReference type="Gene3D" id="1.10.10.10">
    <property type="entry name" value="Winged helix-like DNA-binding domain superfamily/Winged helix DNA-binding domain"/>
    <property type="match status" value="1"/>
</dbReference>
<accession>A0A1H9P8M8</accession>
<dbReference type="PANTHER" id="PTHR43133:SF58">
    <property type="entry name" value="ECF RNA POLYMERASE SIGMA FACTOR SIGD"/>
    <property type="match status" value="1"/>
</dbReference>
<dbReference type="InterPro" id="IPR007627">
    <property type="entry name" value="RNA_pol_sigma70_r2"/>
</dbReference>
<keyword evidence="2" id="KW-0805">Transcription regulation</keyword>
<dbReference type="GO" id="GO:0003677">
    <property type="term" value="F:DNA binding"/>
    <property type="evidence" value="ECO:0007669"/>
    <property type="project" value="UniProtKB-KW"/>
</dbReference>
<gene>
    <name evidence="9" type="ORF">SAMN04487818_103342</name>
</gene>
<dbReference type="Pfam" id="PF04545">
    <property type="entry name" value="Sigma70_r4"/>
    <property type="match status" value="1"/>
</dbReference>
<dbReference type="InterPro" id="IPR007630">
    <property type="entry name" value="RNA_pol_sigma70_r4"/>
</dbReference>
<feature type="domain" description="RNA polymerase sigma-70 region 4" evidence="8">
    <location>
        <begin position="167"/>
        <end position="216"/>
    </location>
</feature>
<feature type="region of interest" description="Disordered" evidence="6">
    <location>
        <begin position="130"/>
        <end position="149"/>
    </location>
</feature>
<protein>
    <submittedName>
        <fullName evidence="9">RNA polymerase sigma-70 factor, ECF subfamily</fullName>
    </submittedName>
</protein>
<dbReference type="InterPro" id="IPR014284">
    <property type="entry name" value="RNA_pol_sigma-70_dom"/>
</dbReference>
<dbReference type="STRING" id="155974.SAMN04487818_103342"/>
<dbReference type="SUPFAM" id="SSF88659">
    <property type="entry name" value="Sigma3 and sigma4 domains of RNA polymerase sigma factors"/>
    <property type="match status" value="1"/>
</dbReference>
<dbReference type="PANTHER" id="PTHR43133">
    <property type="entry name" value="RNA POLYMERASE ECF-TYPE SIGMA FACTO"/>
    <property type="match status" value="1"/>
</dbReference>
<evidence type="ECO:0000256" key="3">
    <source>
        <dbReference type="ARBA" id="ARBA00023082"/>
    </source>
</evidence>
<sequence length="221" mass="24408">MLCTVELDEEIAALEASFGPCVPQQQARYGVHFPTVADRDNLDLVVAAAIGGDNSATEQLLIFLRPLVLRYCRAKLGRLPRSFATADDVAQEVCVAVFRALPTYQQLGRPFLSFVYGIAAHKIADVHRANSRDKSDPIADTPDTVSLEDGPEQITLRHELVEQTGALLRTLTPRQREILVMRIVMGMSAQETAEIVGTTAEAIRVAQHRALNRLRKTLARH</sequence>
<dbReference type="Proteomes" id="UP000199051">
    <property type="component" value="Unassembled WGS sequence"/>
</dbReference>
<name>A0A1H9P8M8_9PSEU</name>
<evidence type="ECO:0000256" key="6">
    <source>
        <dbReference type="SAM" id="MobiDB-lite"/>
    </source>
</evidence>
<organism evidence="9 10">
    <name type="scientific">Actinokineospora terrae</name>
    <dbReference type="NCBI Taxonomy" id="155974"/>
    <lineage>
        <taxon>Bacteria</taxon>
        <taxon>Bacillati</taxon>
        <taxon>Actinomycetota</taxon>
        <taxon>Actinomycetes</taxon>
        <taxon>Pseudonocardiales</taxon>
        <taxon>Pseudonocardiaceae</taxon>
        <taxon>Actinokineospora</taxon>
    </lineage>
</organism>
<comment type="similarity">
    <text evidence="1">Belongs to the sigma-70 factor family. ECF subfamily.</text>
</comment>
<dbReference type="InterPro" id="IPR036388">
    <property type="entry name" value="WH-like_DNA-bd_sf"/>
</dbReference>
<evidence type="ECO:0000259" key="7">
    <source>
        <dbReference type="Pfam" id="PF04542"/>
    </source>
</evidence>
<dbReference type="CDD" id="cd06171">
    <property type="entry name" value="Sigma70_r4"/>
    <property type="match status" value="1"/>
</dbReference>
<dbReference type="Gene3D" id="1.10.1740.10">
    <property type="match status" value="1"/>
</dbReference>
<reference evidence="10" key="1">
    <citation type="submission" date="2016-10" db="EMBL/GenBank/DDBJ databases">
        <authorList>
            <person name="Varghese N."/>
            <person name="Submissions S."/>
        </authorList>
    </citation>
    <scope>NUCLEOTIDE SEQUENCE [LARGE SCALE GENOMIC DNA]</scope>
    <source>
        <strain evidence="10">DSM 44260</strain>
    </source>
</reference>
<dbReference type="GO" id="GO:0016987">
    <property type="term" value="F:sigma factor activity"/>
    <property type="evidence" value="ECO:0007669"/>
    <property type="project" value="UniProtKB-KW"/>
</dbReference>
<proteinExistence type="inferred from homology"/>
<dbReference type="InterPro" id="IPR013324">
    <property type="entry name" value="RNA_pol_sigma_r3/r4-like"/>
</dbReference>